<dbReference type="PROSITE" id="PS50075">
    <property type="entry name" value="CARRIER"/>
    <property type="match status" value="1"/>
</dbReference>
<dbReference type="InterPro" id="IPR029058">
    <property type="entry name" value="AB_hydrolase_fold"/>
</dbReference>
<dbReference type="PROSITE" id="PS00455">
    <property type="entry name" value="AMP_BINDING"/>
    <property type="match status" value="1"/>
</dbReference>
<protein>
    <submittedName>
        <fullName evidence="2">Amino acid adenylation domain-containing protein</fullName>
    </submittedName>
</protein>
<dbReference type="SUPFAM" id="SSF47336">
    <property type="entry name" value="ACP-like"/>
    <property type="match status" value="1"/>
</dbReference>
<dbReference type="EMBL" id="CP123385">
    <property type="protein sequence ID" value="XCC96491.1"/>
    <property type="molecule type" value="Genomic_DNA"/>
</dbReference>
<dbReference type="Gene3D" id="3.40.50.12780">
    <property type="entry name" value="N-terminal domain of ligase-like"/>
    <property type="match status" value="1"/>
</dbReference>
<evidence type="ECO:0000259" key="1">
    <source>
        <dbReference type="PROSITE" id="PS50075"/>
    </source>
</evidence>
<dbReference type="InterPro" id="IPR020845">
    <property type="entry name" value="AMP-binding_CS"/>
</dbReference>
<organism evidence="2">
    <name type="scientific">Alloyangia sp. H15</name>
    <dbReference type="NCBI Taxonomy" id="3029062"/>
    <lineage>
        <taxon>Bacteria</taxon>
        <taxon>Pseudomonadati</taxon>
        <taxon>Pseudomonadota</taxon>
        <taxon>Alphaproteobacteria</taxon>
        <taxon>Rhodobacterales</taxon>
        <taxon>Roseobacteraceae</taxon>
        <taxon>Alloyangia</taxon>
    </lineage>
</organism>
<reference evidence="2" key="1">
    <citation type="submission" date="2023-02" db="EMBL/GenBank/DDBJ databases">
        <title>Description and genomic characterization of Salipiger bruguierae sp. nov., isolated from the sediment of mangrove plant Bruguiera sexangula.</title>
        <authorList>
            <person name="Long M."/>
        </authorList>
    </citation>
    <scope>NUCLEOTIDE SEQUENCE</scope>
    <source>
        <strain evidence="2">H15</strain>
    </source>
</reference>
<dbReference type="GO" id="GO:0031177">
    <property type="term" value="F:phosphopantetheine binding"/>
    <property type="evidence" value="ECO:0007669"/>
    <property type="project" value="TreeGrafter"/>
</dbReference>
<dbReference type="RefSeq" id="WP_353475369.1">
    <property type="nucleotide sequence ID" value="NZ_CP123385.1"/>
</dbReference>
<dbReference type="InterPro" id="IPR001242">
    <property type="entry name" value="Condensation_dom"/>
</dbReference>
<dbReference type="InterPro" id="IPR036736">
    <property type="entry name" value="ACP-like_sf"/>
</dbReference>
<dbReference type="InterPro" id="IPR025110">
    <property type="entry name" value="AMP-bd_C"/>
</dbReference>
<dbReference type="Pfam" id="PF00668">
    <property type="entry name" value="Condensation"/>
    <property type="match status" value="1"/>
</dbReference>
<dbReference type="Pfam" id="PF00975">
    <property type="entry name" value="Thioesterase"/>
    <property type="match status" value="1"/>
</dbReference>
<dbReference type="Gene3D" id="3.30.300.30">
    <property type="match status" value="1"/>
</dbReference>
<dbReference type="Gene3D" id="3.30.559.10">
    <property type="entry name" value="Chloramphenicol acetyltransferase-like domain"/>
    <property type="match status" value="1"/>
</dbReference>
<dbReference type="Gene3D" id="3.30.559.30">
    <property type="entry name" value="Nonribosomal peptide synthetase, condensation domain"/>
    <property type="match status" value="1"/>
</dbReference>
<dbReference type="SUPFAM" id="SSF52777">
    <property type="entry name" value="CoA-dependent acyltransferases"/>
    <property type="match status" value="2"/>
</dbReference>
<dbReference type="InterPro" id="IPR045851">
    <property type="entry name" value="AMP-bd_C_sf"/>
</dbReference>
<accession>A0AAU8APR1</accession>
<dbReference type="InterPro" id="IPR042099">
    <property type="entry name" value="ANL_N_sf"/>
</dbReference>
<dbReference type="InterPro" id="IPR009081">
    <property type="entry name" value="PP-bd_ACP"/>
</dbReference>
<feature type="domain" description="Carrier" evidence="1">
    <location>
        <begin position="975"/>
        <end position="1050"/>
    </location>
</feature>
<dbReference type="Pfam" id="PF13193">
    <property type="entry name" value="AMP-binding_C"/>
    <property type="match status" value="1"/>
</dbReference>
<evidence type="ECO:0000313" key="2">
    <source>
        <dbReference type="EMBL" id="XCC96491.1"/>
    </source>
</evidence>
<dbReference type="GO" id="GO:0009366">
    <property type="term" value="C:enterobactin synthetase complex"/>
    <property type="evidence" value="ECO:0007669"/>
    <property type="project" value="TreeGrafter"/>
</dbReference>
<dbReference type="InterPro" id="IPR001031">
    <property type="entry name" value="Thioesterase"/>
</dbReference>
<dbReference type="PANTHER" id="PTHR45527:SF1">
    <property type="entry name" value="FATTY ACID SYNTHASE"/>
    <property type="match status" value="1"/>
</dbReference>
<dbReference type="InterPro" id="IPR000873">
    <property type="entry name" value="AMP-dep_synth/lig_dom"/>
</dbReference>
<proteinExistence type="predicted"/>
<dbReference type="InterPro" id="IPR023213">
    <property type="entry name" value="CAT-like_dom_sf"/>
</dbReference>
<dbReference type="PANTHER" id="PTHR45527">
    <property type="entry name" value="NONRIBOSOMAL PEPTIDE SYNTHETASE"/>
    <property type="match status" value="1"/>
</dbReference>
<dbReference type="Pfam" id="PF00501">
    <property type="entry name" value="AMP-binding"/>
    <property type="match status" value="1"/>
</dbReference>
<dbReference type="NCBIfam" id="TIGR01733">
    <property type="entry name" value="AA-adenyl-dom"/>
    <property type="match status" value="1"/>
</dbReference>
<dbReference type="GO" id="GO:0047527">
    <property type="term" value="F:2,3-dihydroxybenzoate-serine ligase activity"/>
    <property type="evidence" value="ECO:0007669"/>
    <property type="project" value="TreeGrafter"/>
</dbReference>
<dbReference type="SUPFAM" id="SSF56801">
    <property type="entry name" value="Acetyl-CoA synthetase-like"/>
    <property type="match status" value="1"/>
</dbReference>
<gene>
    <name evidence="2" type="ORF">PVT71_17580</name>
</gene>
<dbReference type="GO" id="GO:0009239">
    <property type="term" value="P:enterobactin biosynthetic process"/>
    <property type="evidence" value="ECO:0007669"/>
    <property type="project" value="TreeGrafter"/>
</dbReference>
<dbReference type="SUPFAM" id="SSF53474">
    <property type="entry name" value="alpha/beta-Hydrolases"/>
    <property type="match status" value="1"/>
</dbReference>
<name>A0AAU8APR1_9RHOB</name>
<dbReference type="GO" id="GO:0005829">
    <property type="term" value="C:cytosol"/>
    <property type="evidence" value="ECO:0007669"/>
    <property type="project" value="TreeGrafter"/>
</dbReference>
<dbReference type="GO" id="GO:0043041">
    <property type="term" value="P:amino acid activation for nonribosomal peptide biosynthetic process"/>
    <property type="evidence" value="ECO:0007669"/>
    <property type="project" value="TreeGrafter"/>
</dbReference>
<dbReference type="InterPro" id="IPR010071">
    <property type="entry name" value="AA_adenyl_dom"/>
</dbReference>
<dbReference type="Gene3D" id="3.40.50.1820">
    <property type="entry name" value="alpha/beta hydrolase"/>
    <property type="match status" value="1"/>
</dbReference>
<sequence length="1509" mass="162231">MNANPFSPDRSKDMLARLRQSARAEPRGVPVGPVALSPEQRTLLSADMLHRGQPVANLVRSWDLQGPLDIAALNRALASLVGRHDALRMSITRSDGGPMPTFAAEGRVSLDCEAVQGGTPDARLAEIDRLIEGESLSPFAPDAPVLWRARLFKVGGTRHVLAVVMHHLICDDWSWRILARDLFSLYDGEITGAPAGLPEAAAFAAHLARRAGASCEGEAQAHPEIHWPTATYSLPDHEAVRRERVTRHLDADAEARLRDVARIHGCTAFTILLAAYEFLLGTYCDQNTFRVALSPSDRTAPGEEHSIGLFVRNIEVGTNVGTCETFADLMLAARHELRSALARDADPIHLGRAAIGYYNAPDLGLGSTALTVAQRPDATAAQSANLHLSLHPGPDGMTITFAGQRSHFSETVLAQLADCYLLILRQVIRNPGVPLSEIDLVDQPEAQRQARRAHAPETGGTDLDILAQFAFIARAHPEATALATPGKAWTYADLDRETNALAHWLLSKGLRAGERLGVVMPRSAAVFKVWLAALKAGLTVVPVASGLPALRMRHVLGDAGCSALISPAGAYMAEASSDLPRLQLHLQMPTPSDLGAMPDTPPDLASRAPDRDAFVMFTSGTTGLPKGLPVPHAGLVRLALGAWYFPIGPGDRMSQFASCGFDGSFIEVWCAWLKGAALVLCEKDILAEGGISSELKRLAPTASFMTTSLFNMLVDADPTVFAPLTHLAIGGETASASHCRRALDANPSLRLFNGYGPTENSALSTGHAVSSDVPSNVPIGRPLPGNLCPVLSSRRRLVPDGFAGELFVGGPGLSQGYENRPEVRAERFIAVDPERLGLDADDSIPLYRTGDRVRWTSDGDLEFLGRRDTQFKLHGHRVEPTEIEAALMAHPAIGRAAVLPERRNGGTAVTGIAAYIEAVHGDLPSDRDLRSFLADRIPRPILPTRYVRVQALPLTVNGKVDLAAVARQQPDPQSAADIRSDDPLTAIWQDILGHTDIPDTGDFYALGGTSLQLVQMILEVQKVFGADVDFGTFSDEPTLRRLRVLIAMSPELHASDRKHLRLLRGGRADLSPIVLMPAVNGQFAWAVEILTALSVENPVLGLRFDPPRELPLPESFLAELIESLLDDLSAHGADRPVTLVGYSFGGTLAGHVATRAAERGIALERIVMLDSSSPLARLGASAPQSIPQALAAQVFRHPAGPVTCQCDFITATRSFPYPKSDSGEGWSYFVSEPLREHLIDALHHHLMTPHFAPAVARLIEGIVAGQAEPDCLRQSRYEPATIDKVNAIKENARKGRFCDATLSLKGLIPEEGDIPAWIVVGLVDLFKLAGRPRKLRALLEMSERFASPEIWWKLANAGFAPSLDMLRRAYDASGPALGCALPLAMRLARTGRDEEARKILDALRRDPGFTVEAGIAEGALAAISGDVGAARAAMETALMSPLATGQHATWSATVLARQGQPDVAAAFLASQARRFPEEIAKARAKIELIASSAVERRGDVIPENVPVPA</sequence>
<dbReference type="Pfam" id="PF00550">
    <property type="entry name" value="PP-binding"/>
    <property type="match status" value="1"/>
</dbReference>